<proteinExistence type="predicted"/>
<dbReference type="Gene3D" id="3.40.50.2000">
    <property type="entry name" value="Glycogen Phosphorylase B"/>
    <property type="match status" value="2"/>
</dbReference>
<evidence type="ECO:0000313" key="5">
    <source>
        <dbReference type="Proteomes" id="UP001228636"/>
    </source>
</evidence>
<dbReference type="InterPro" id="IPR001296">
    <property type="entry name" value="Glyco_trans_1"/>
</dbReference>
<reference evidence="2 4" key="2">
    <citation type="submission" date="2017-02" db="EMBL/GenBank/DDBJ databases">
        <title>Trade-off between light-utilization and light-protection in marine flavobacteria.</title>
        <authorList>
            <person name="Kumagai Y."/>
            <person name="Yoshizawa S."/>
            <person name="Kogure K."/>
            <person name="Iwasaki W."/>
        </authorList>
    </citation>
    <scope>NUCLEOTIDE SEQUENCE [LARGE SCALE GENOMIC DNA]</scope>
    <source>
        <strain evidence="2 4">KCTC 23670</strain>
    </source>
</reference>
<reference evidence="3 5" key="1">
    <citation type="journal article" date="2014" name="Int. J. Syst. Evol. Microbiol.">
        <title>Complete genome sequence of Corynebacterium casei LMG S-19264T (=DSM 44701T), isolated from a smear-ripened cheese.</title>
        <authorList>
            <consortium name="US DOE Joint Genome Institute (JGI-PGF)"/>
            <person name="Walter F."/>
            <person name="Albersmeier A."/>
            <person name="Kalinowski J."/>
            <person name="Ruckert C."/>
        </authorList>
    </citation>
    <scope>NUCLEOTIDE SEQUENCE [LARGE SCALE GENOMIC DNA]</scope>
    <source>
        <strain evidence="3 5">CECT 8670</strain>
    </source>
</reference>
<dbReference type="EMBL" id="JAUFQH010000010">
    <property type="protein sequence ID" value="MDN3620295.1"/>
    <property type="molecule type" value="Genomic_DNA"/>
</dbReference>
<name>A0AAJ1QY72_9FLAO</name>
<dbReference type="InterPro" id="IPR050194">
    <property type="entry name" value="Glycosyltransferase_grp1"/>
</dbReference>
<sequence length="367" mass="41913">MKALIFHPALAPYRVDFFNSLNEYYSASFYFSLKNVSDQKFNQENLKSLCNFKCNYVSNGFEILGRSIRTGVFSIIKKENPDIIFCAEYSQITLLTFLYCKIKNPKIKIYTLSDDSIKNSEDRKGLRLFFRNFISKNINGVVFTSKDVSNWYKTNVSNKSNTLDFPVIHSEKSLLKKYSNAINQANVNIGNYNLKNKKVLLYVGRLVDVKNLFFLIKCFSNVKGKDKKLVLVGEGVLKEKLIEFTQKLGILEDVLFIGRKEGVELYNWYLFSQLFVLPSTYEPFGAVVNEALVGGCRVLCSDLAGASSLINKKNGVLFNPNEENDLSTKLKQAFDEVKPLGKSITELRESAMPFTFDQKMQDLLKNI</sequence>
<evidence type="ECO:0000313" key="2">
    <source>
        <dbReference type="EMBL" id="AUC23106.1"/>
    </source>
</evidence>
<gene>
    <name evidence="2" type="ORF">BTO15_13825</name>
    <name evidence="3" type="ORF">QWY81_12590</name>
</gene>
<keyword evidence="4" id="KW-1185">Reference proteome</keyword>
<dbReference type="RefSeq" id="WP_208889221.1">
    <property type="nucleotide sequence ID" value="NZ_CP019336.1"/>
</dbReference>
<dbReference type="EMBL" id="CP019336">
    <property type="protein sequence ID" value="AUC23106.1"/>
    <property type="molecule type" value="Genomic_DNA"/>
</dbReference>
<feature type="domain" description="Glycosyl transferase family 1" evidence="1">
    <location>
        <begin position="195"/>
        <end position="336"/>
    </location>
</feature>
<protein>
    <submittedName>
        <fullName evidence="3">Glycosyltransferase</fullName>
        <ecNumber evidence="3">2.4.-.-</ecNumber>
    </submittedName>
</protein>
<dbReference type="Proteomes" id="UP000232721">
    <property type="component" value="Chromosome"/>
</dbReference>
<dbReference type="PANTHER" id="PTHR45947:SF3">
    <property type="entry name" value="SULFOQUINOVOSYL TRANSFERASE SQD2"/>
    <property type="match status" value="1"/>
</dbReference>
<dbReference type="EC" id="2.4.-.-" evidence="3"/>
<evidence type="ECO:0000313" key="4">
    <source>
        <dbReference type="Proteomes" id="UP000232721"/>
    </source>
</evidence>
<accession>A0AAJ1QY72</accession>
<evidence type="ECO:0000259" key="1">
    <source>
        <dbReference type="Pfam" id="PF00534"/>
    </source>
</evidence>
<keyword evidence="3" id="KW-0808">Transferase</keyword>
<keyword evidence="3" id="KW-0328">Glycosyltransferase</keyword>
<dbReference type="AlphaFoldDB" id="A0AAJ1QY72"/>
<reference evidence="3" key="3">
    <citation type="submission" date="2023-06" db="EMBL/GenBank/DDBJ databases">
        <authorList>
            <person name="Lucena T."/>
            <person name="Sun Q."/>
        </authorList>
    </citation>
    <scope>NUCLEOTIDE SEQUENCE</scope>
    <source>
        <strain evidence="3">CECT 8670</strain>
    </source>
</reference>
<dbReference type="Pfam" id="PF00534">
    <property type="entry name" value="Glycos_transf_1"/>
    <property type="match status" value="1"/>
</dbReference>
<dbReference type="PANTHER" id="PTHR45947">
    <property type="entry name" value="SULFOQUINOVOSYL TRANSFERASE SQD2"/>
    <property type="match status" value="1"/>
</dbReference>
<organism evidence="3 5">
    <name type="scientific">Polaribacter sejongensis</name>
    <dbReference type="NCBI Taxonomy" id="985043"/>
    <lineage>
        <taxon>Bacteria</taxon>
        <taxon>Pseudomonadati</taxon>
        <taxon>Bacteroidota</taxon>
        <taxon>Flavobacteriia</taxon>
        <taxon>Flavobacteriales</taxon>
        <taxon>Flavobacteriaceae</taxon>
    </lineage>
</organism>
<dbReference type="GO" id="GO:0016757">
    <property type="term" value="F:glycosyltransferase activity"/>
    <property type="evidence" value="ECO:0007669"/>
    <property type="project" value="UniProtKB-KW"/>
</dbReference>
<evidence type="ECO:0000313" key="3">
    <source>
        <dbReference type="EMBL" id="MDN3620295.1"/>
    </source>
</evidence>
<dbReference type="Proteomes" id="UP001228636">
    <property type="component" value="Unassembled WGS sequence"/>
</dbReference>
<dbReference type="SUPFAM" id="SSF53756">
    <property type="entry name" value="UDP-Glycosyltransferase/glycogen phosphorylase"/>
    <property type="match status" value="1"/>
</dbReference>